<evidence type="ECO:0000256" key="1">
    <source>
        <dbReference type="SAM" id="MobiDB-lite"/>
    </source>
</evidence>
<keyword evidence="3" id="KW-1185">Reference proteome</keyword>
<comment type="caution">
    <text evidence="2">The sequence shown here is derived from an EMBL/GenBank/DDBJ whole genome shotgun (WGS) entry which is preliminary data.</text>
</comment>
<feature type="region of interest" description="Disordered" evidence="1">
    <location>
        <begin position="1"/>
        <end position="30"/>
    </location>
</feature>
<sequence>MTSSPPFSLPSTGSPASGQVSSDQSQSGKRGFSTLYDALEISINKKRKGTGNDPLAPFRRSARWVGRGIDPFVRLWDAFRIAAAYNFAEDEAVDDEEAQIPQDLAVGMTARDIQLHRSVCRRTKALLPNFDQVLEAFEDTPGATMQLLDTMNSTMSQCRSDDIGTLKTYGLNIVEAYALKPNEKVMWEEKKQSYPVKSTRGFNDNIFGRLICPHKYSVEFEANPDVFCRNALQSDGGIIILASDLPAFLYDGAYNSEAIDEGLLRGILPVMLYKCIFRSPSLVTGGSQAKGRFSHSQIHGLTRVTPHTIAYVCMLTRFFCSAIASWREMDGTFSYKEFYSLDICGVFWLE</sequence>
<dbReference type="EMBL" id="SGPJ01000757">
    <property type="protein sequence ID" value="THG93148.1"/>
    <property type="molecule type" value="Genomic_DNA"/>
</dbReference>
<organism evidence="2 3">
    <name type="scientific">Hermanssonia centrifuga</name>
    <dbReference type="NCBI Taxonomy" id="98765"/>
    <lineage>
        <taxon>Eukaryota</taxon>
        <taxon>Fungi</taxon>
        <taxon>Dikarya</taxon>
        <taxon>Basidiomycota</taxon>
        <taxon>Agaricomycotina</taxon>
        <taxon>Agaricomycetes</taxon>
        <taxon>Polyporales</taxon>
        <taxon>Meruliaceae</taxon>
        <taxon>Hermanssonia</taxon>
    </lineage>
</organism>
<dbReference type="InterPro" id="IPR046521">
    <property type="entry name" value="DUF6698"/>
</dbReference>
<accession>A0A4S4K5V3</accession>
<feature type="compositionally biased region" description="Low complexity" evidence="1">
    <location>
        <begin position="17"/>
        <end position="28"/>
    </location>
</feature>
<dbReference type="AlphaFoldDB" id="A0A4S4K5V3"/>
<dbReference type="Proteomes" id="UP000309038">
    <property type="component" value="Unassembled WGS sequence"/>
</dbReference>
<proteinExistence type="predicted"/>
<evidence type="ECO:0000313" key="3">
    <source>
        <dbReference type="Proteomes" id="UP000309038"/>
    </source>
</evidence>
<feature type="compositionally biased region" description="Polar residues" evidence="1">
    <location>
        <begin position="1"/>
        <end position="16"/>
    </location>
</feature>
<protein>
    <submittedName>
        <fullName evidence="2">Uncharacterized protein</fullName>
    </submittedName>
</protein>
<reference evidence="2 3" key="1">
    <citation type="submission" date="2019-02" db="EMBL/GenBank/DDBJ databases">
        <title>Genome sequencing of the rare red list fungi Phlebia centrifuga.</title>
        <authorList>
            <person name="Buettner E."/>
            <person name="Kellner H."/>
        </authorList>
    </citation>
    <scope>NUCLEOTIDE SEQUENCE [LARGE SCALE GENOMIC DNA]</scope>
    <source>
        <strain evidence="2 3">DSM 108282</strain>
    </source>
</reference>
<evidence type="ECO:0000313" key="2">
    <source>
        <dbReference type="EMBL" id="THG93148.1"/>
    </source>
</evidence>
<gene>
    <name evidence="2" type="ORF">EW026_g8012</name>
</gene>
<name>A0A4S4K5V3_9APHY</name>
<dbReference type="Pfam" id="PF20414">
    <property type="entry name" value="DUF6698"/>
    <property type="match status" value="1"/>
</dbReference>